<dbReference type="STRING" id="638303.Thal_0820"/>
<accession>D3SL23</accession>
<feature type="repeat" description="TPR" evidence="1">
    <location>
        <begin position="34"/>
        <end position="67"/>
    </location>
</feature>
<evidence type="ECO:0000313" key="3">
    <source>
        <dbReference type="Proteomes" id="UP000002043"/>
    </source>
</evidence>
<dbReference type="SUPFAM" id="SSF48452">
    <property type="entry name" value="TPR-like"/>
    <property type="match status" value="1"/>
</dbReference>
<dbReference type="OrthoDB" id="15267at2"/>
<dbReference type="Gene3D" id="1.25.40.10">
    <property type="entry name" value="Tetratricopeptide repeat domain"/>
    <property type="match status" value="1"/>
</dbReference>
<dbReference type="InterPro" id="IPR019734">
    <property type="entry name" value="TPR_rpt"/>
</dbReference>
<reference evidence="3" key="1">
    <citation type="journal article" date="2010" name="Stand. Genomic Sci.">
        <title>Complete genome sequence of Thermocrinis albus type strain (HI 11/12T).</title>
        <authorList>
            <person name="Wirth R."/>
            <person name="Sikorski J."/>
            <person name="Brambilla E."/>
            <person name="Misra M."/>
            <person name="Lapidus A."/>
            <person name="Copeland A."/>
            <person name="Nolan M."/>
            <person name="Lucas S."/>
            <person name="Chen F."/>
            <person name="Tice H."/>
            <person name="Cheng J.F."/>
            <person name="Han C."/>
            <person name="Detter J.C."/>
            <person name="Tapia R."/>
            <person name="Bruce D."/>
            <person name="Goodwin L."/>
            <person name="Pitluck S."/>
            <person name="Pati A."/>
            <person name="Anderson I."/>
            <person name="Ivanova N."/>
            <person name="Mavromatis K."/>
            <person name="Mikhailova N."/>
            <person name="Chen A."/>
            <person name="Palaniappan K."/>
            <person name="Bilek Y."/>
            <person name="Hader T."/>
            <person name="Land M."/>
            <person name="Hauser L."/>
            <person name="Chang Y.J."/>
            <person name="Jeffries C.D."/>
            <person name="Tindall B.J."/>
            <person name="Rohde M."/>
            <person name="Goker M."/>
            <person name="Bristow J."/>
            <person name="Eisen J.A."/>
            <person name="Markowitz V."/>
            <person name="Hugenholtz P."/>
            <person name="Kyrpides N.C."/>
            <person name="Klenk H.P."/>
        </authorList>
    </citation>
    <scope>NUCLEOTIDE SEQUENCE [LARGE SCALE GENOMIC DNA]</scope>
    <source>
        <strain evidence="3">DSM 14484 / JCM 11386 / HI 11/12</strain>
    </source>
</reference>
<evidence type="ECO:0000313" key="2">
    <source>
        <dbReference type="EMBL" id="ADC89453.1"/>
    </source>
</evidence>
<dbReference type="Pfam" id="PF14559">
    <property type="entry name" value="TPR_19"/>
    <property type="match status" value="1"/>
</dbReference>
<dbReference type="PROSITE" id="PS50005">
    <property type="entry name" value="TPR"/>
    <property type="match status" value="1"/>
</dbReference>
<proteinExistence type="predicted"/>
<dbReference type="Proteomes" id="UP000002043">
    <property type="component" value="Chromosome"/>
</dbReference>
<keyword evidence="3" id="KW-1185">Reference proteome</keyword>
<dbReference type="HOGENOM" id="CLU_2633284_0_0_0"/>
<organism evidence="2 3">
    <name type="scientific">Thermocrinis albus (strain DSM 14484 / JCM 11386 / HI 11/12)</name>
    <dbReference type="NCBI Taxonomy" id="638303"/>
    <lineage>
        <taxon>Bacteria</taxon>
        <taxon>Pseudomonadati</taxon>
        <taxon>Aquificota</taxon>
        <taxon>Aquificia</taxon>
        <taxon>Aquificales</taxon>
        <taxon>Aquificaceae</taxon>
        <taxon>Thermocrinis</taxon>
    </lineage>
</organism>
<dbReference type="KEGG" id="tal:Thal_0820"/>
<protein>
    <submittedName>
        <fullName evidence="2">Tetratricopeptide TPR_2 repeat protein</fullName>
    </submittedName>
</protein>
<sequence length="78" mass="9303">MKGYRGVFSKMGENLLERYVEDLLKELQEKPNDVDLMMKLGVAYVRLKKIEEARNIYKKLKELDPHKAKELLDMIYEL</sequence>
<name>D3SL23_THEAH</name>
<gene>
    <name evidence="2" type="ordered locus">Thal_0820</name>
</gene>
<evidence type="ECO:0000256" key="1">
    <source>
        <dbReference type="PROSITE-ProRule" id="PRU00339"/>
    </source>
</evidence>
<dbReference type="EMBL" id="CP001931">
    <property type="protein sequence ID" value="ADC89453.1"/>
    <property type="molecule type" value="Genomic_DNA"/>
</dbReference>
<dbReference type="InterPro" id="IPR011990">
    <property type="entry name" value="TPR-like_helical_dom_sf"/>
</dbReference>
<dbReference type="AlphaFoldDB" id="D3SL23"/>
<dbReference type="RefSeq" id="WP_012991859.1">
    <property type="nucleotide sequence ID" value="NC_013894.1"/>
</dbReference>
<keyword evidence="1" id="KW-0802">TPR repeat</keyword>